<name>A0AC61R478_9FIRM</name>
<reference evidence="1" key="1">
    <citation type="submission" date="2019-04" db="EMBL/GenBank/DDBJ databases">
        <title>Microbes associate with the intestines of laboratory mice.</title>
        <authorList>
            <person name="Navarre W."/>
            <person name="Wong E."/>
            <person name="Huang K."/>
            <person name="Tropini C."/>
            <person name="Ng K."/>
            <person name="Yu B."/>
        </authorList>
    </citation>
    <scope>NUCLEOTIDE SEQUENCE</scope>
    <source>
        <strain evidence="1">NM09_H32</strain>
    </source>
</reference>
<proteinExistence type="predicted"/>
<accession>A0AC61R478</accession>
<dbReference type="Proteomes" id="UP000308836">
    <property type="component" value="Unassembled WGS sequence"/>
</dbReference>
<gene>
    <name evidence="1" type="ORF">E5336_12010</name>
</gene>
<evidence type="ECO:0000313" key="2">
    <source>
        <dbReference type="Proteomes" id="UP000308836"/>
    </source>
</evidence>
<sequence length="136" mass="15684">MDVVWEVLFALIFLGLYIWRRKTHGGWIWLLFALFAPIVHMAWTSRFILNEPLVAPLAYGMLCLWTAGMIVPWYCMRKGVALVYSLLDLMSWPFAFFVELQYGGFSPRYAMARAALFLLFGLNAVLLGRLGGKWIQ</sequence>
<protein>
    <submittedName>
        <fullName evidence="1">Uncharacterized protein</fullName>
    </submittedName>
</protein>
<comment type="caution">
    <text evidence="1">The sequence shown here is derived from an EMBL/GenBank/DDBJ whole genome shotgun (WGS) entry which is preliminary data.</text>
</comment>
<dbReference type="EMBL" id="SRYG01000040">
    <property type="protein sequence ID" value="TGY64505.1"/>
    <property type="molecule type" value="Genomic_DNA"/>
</dbReference>
<organism evidence="1 2">
    <name type="scientific">Dubosiella muris</name>
    <dbReference type="NCBI Taxonomy" id="3038133"/>
    <lineage>
        <taxon>Bacteria</taxon>
        <taxon>Bacillati</taxon>
        <taxon>Bacillota</taxon>
        <taxon>Erysipelotrichia</taxon>
        <taxon>Erysipelotrichales</taxon>
        <taxon>Erysipelotrichaceae</taxon>
        <taxon>Dubosiella</taxon>
    </lineage>
</organism>
<evidence type="ECO:0000313" key="1">
    <source>
        <dbReference type="EMBL" id="TGY64505.1"/>
    </source>
</evidence>
<keyword evidence="2" id="KW-1185">Reference proteome</keyword>